<dbReference type="PANTHER" id="PTHR45937:SF1">
    <property type="entry name" value="ASPARAGINE SYNTHETASE DOMAIN-CONTAINING PROTEIN 1"/>
    <property type="match status" value="1"/>
</dbReference>
<keyword evidence="5" id="KW-1185">Reference proteome</keyword>
<reference evidence="4 5" key="1">
    <citation type="journal article" date="2015" name="Environ. Microbiol.">
        <title>Metagenome sequence of Elaphomyces granulatus from sporocarp tissue reveals Ascomycota ectomycorrhizal fingerprints of genome expansion and a Proteobacteria-rich microbiome.</title>
        <authorList>
            <person name="Quandt C.A."/>
            <person name="Kohler A."/>
            <person name="Hesse C.N."/>
            <person name="Sharpton T.J."/>
            <person name="Martin F."/>
            <person name="Spatafora J.W."/>
        </authorList>
    </citation>
    <scope>NUCLEOTIDE SEQUENCE [LARGE SCALE GENOMIC DNA]</scope>
    <source>
        <strain evidence="4 5">OSC145934</strain>
    </source>
</reference>
<keyword evidence="1" id="KW-0028">Amino-acid biosynthesis</keyword>
<evidence type="ECO:0000256" key="3">
    <source>
        <dbReference type="ARBA" id="ARBA00022962"/>
    </source>
</evidence>
<protein>
    <recommendedName>
        <fullName evidence="6">Asparagine synthetase domain-containing protein</fullName>
    </recommendedName>
</protein>
<accession>A0A232LQ97</accession>
<dbReference type="EMBL" id="NPHW01006245">
    <property type="protein sequence ID" value="OXV05987.1"/>
    <property type="molecule type" value="Genomic_DNA"/>
</dbReference>
<dbReference type="Gene3D" id="3.40.50.620">
    <property type="entry name" value="HUPs"/>
    <property type="match status" value="1"/>
</dbReference>
<dbReference type="InterPro" id="IPR001962">
    <property type="entry name" value="Asn_synthase"/>
</dbReference>
<dbReference type="SUPFAM" id="SSF52402">
    <property type="entry name" value="Adenine nucleotide alpha hydrolases-like"/>
    <property type="match status" value="1"/>
</dbReference>
<evidence type="ECO:0000313" key="5">
    <source>
        <dbReference type="Proteomes" id="UP000243515"/>
    </source>
</evidence>
<evidence type="ECO:0000256" key="2">
    <source>
        <dbReference type="ARBA" id="ARBA00022888"/>
    </source>
</evidence>
<dbReference type="AlphaFoldDB" id="A0A232LQ97"/>
<dbReference type="PANTHER" id="PTHR45937">
    <property type="entry name" value="ASPARAGINE SYNTHETASE DOMAIN-CONTAINING PROTEIN 1"/>
    <property type="match status" value="1"/>
</dbReference>
<name>A0A232LQ97_9EURO</name>
<evidence type="ECO:0000256" key="1">
    <source>
        <dbReference type="ARBA" id="ARBA00022605"/>
    </source>
</evidence>
<evidence type="ECO:0008006" key="6">
    <source>
        <dbReference type="Google" id="ProtNLM"/>
    </source>
</evidence>
<dbReference type="OrthoDB" id="10252281at2759"/>
<dbReference type="Proteomes" id="UP000243515">
    <property type="component" value="Unassembled WGS sequence"/>
</dbReference>
<keyword evidence="3" id="KW-0315">Glutamine amidotransferase</keyword>
<dbReference type="GO" id="GO:0004066">
    <property type="term" value="F:asparagine synthase (glutamine-hydrolyzing) activity"/>
    <property type="evidence" value="ECO:0007669"/>
    <property type="project" value="InterPro"/>
</dbReference>
<gene>
    <name evidence="4" type="ORF">Egran_06245</name>
</gene>
<dbReference type="GO" id="GO:0006529">
    <property type="term" value="P:asparagine biosynthetic process"/>
    <property type="evidence" value="ECO:0007669"/>
    <property type="project" value="UniProtKB-KW"/>
</dbReference>
<sequence>MSQNHRQSSQDALRESLFYFPADLIVLYSRLAHDILPISEVVDLLNVAFENLRVAAASANDKTKLINGVFEDCPDRITGRAGHAELQRVCPKRLWRFAAIDVPYTETLTHRNNIKHLMRPHNIEVDLSIACALYFASRGKECFYGLGADELFAGYTRHAVAFARHGFSGLIHEIDLDVSRLGTRNLGRDDRVISHWGREARYPYLDEEFLAWVT</sequence>
<evidence type="ECO:0000313" key="4">
    <source>
        <dbReference type="EMBL" id="OXV05987.1"/>
    </source>
</evidence>
<keyword evidence="2" id="KW-0061">Asparagine biosynthesis</keyword>
<proteinExistence type="predicted"/>
<organism evidence="4 5">
    <name type="scientific">Elaphomyces granulatus</name>
    <dbReference type="NCBI Taxonomy" id="519963"/>
    <lineage>
        <taxon>Eukaryota</taxon>
        <taxon>Fungi</taxon>
        <taxon>Dikarya</taxon>
        <taxon>Ascomycota</taxon>
        <taxon>Pezizomycotina</taxon>
        <taxon>Eurotiomycetes</taxon>
        <taxon>Eurotiomycetidae</taxon>
        <taxon>Eurotiales</taxon>
        <taxon>Elaphomycetaceae</taxon>
        <taxon>Elaphomyces</taxon>
    </lineage>
</organism>
<comment type="caution">
    <text evidence="4">The sequence shown here is derived from an EMBL/GenBank/DDBJ whole genome shotgun (WGS) entry which is preliminary data.</text>
</comment>
<dbReference type="CDD" id="cd01991">
    <property type="entry name" value="Asn_synthase_B_C"/>
    <property type="match status" value="1"/>
</dbReference>
<dbReference type="InterPro" id="IPR051857">
    <property type="entry name" value="Asn_synthetase_domain"/>
</dbReference>
<dbReference type="InterPro" id="IPR014729">
    <property type="entry name" value="Rossmann-like_a/b/a_fold"/>
</dbReference>